<dbReference type="KEGG" id="bbae:FRD01_22890"/>
<organism evidence="2 3">
    <name type="scientific">Microvenator marinus</name>
    <dbReference type="NCBI Taxonomy" id="2600177"/>
    <lineage>
        <taxon>Bacteria</taxon>
        <taxon>Deltaproteobacteria</taxon>
        <taxon>Bradymonadales</taxon>
        <taxon>Microvenatoraceae</taxon>
        <taxon>Microvenator</taxon>
    </lineage>
</organism>
<reference evidence="2 3" key="1">
    <citation type="submission" date="2019-08" db="EMBL/GenBank/DDBJ databases">
        <authorList>
            <person name="Liang Q."/>
        </authorList>
    </citation>
    <scope>NUCLEOTIDE SEQUENCE [LARGE SCALE GENOMIC DNA]</scope>
    <source>
        <strain evidence="2 3">V1718</strain>
    </source>
</reference>
<name>A0A5B8XXW8_9DELT</name>
<keyword evidence="3" id="KW-1185">Reference proteome</keyword>
<protein>
    <submittedName>
        <fullName evidence="2">Uncharacterized protein</fullName>
    </submittedName>
</protein>
<keyword evidence="1" id="KW-0472">Membrane</keyword>
<dbReference type="EMBL" id="CP042467">
    <property type="protein sequence ID" value="QED30027.1"/>
    <property type="molecule type" value="Genomic_DNA"/>
</dbReference>
<feature type="transmembrane region" description="Helical" evidence="1">
    <location>
        <begin position="107"/>
        <end position="125"/>
    </location>
</feature>
<keyword evidence="1" id="KW-1133">Transmembrane helix</keyword>
<evidence type="ECO:0000256" key="1">
    <source>
        <dbReference type="SAM" id="Phobius"/>
    </source>
</evidence>
<sequence length="180" mass="19782">MEFVFKRALIRPEETWQISGTRLVGPKEELDLKDATSCNFNYTIFGKGMTSSELTIVTPGRTVALDCVGKPKTVHRDVFLGMVSEILSTIEIDNPDLKVTSTGTSTMAWGFAVIGTLCALWGIYFAASNYADSSGNFALGIGGFMVLMGAFMIWAGSPWKANQPKTLLEAREWIERLRAL</sequence>
<dbReference type="RefSeq" id="WP_146963348.1">
    <property type="nucleotide sequence ID" value="NZ_CP042467.1"/>
</dbReference>
<dbReference type="AlphaFoldDB" id="A0A5B8XXW8"/>
<accession>A0A5B8XXW8</accession>
<gene>
    <name evidence="2" type="ORF">FRD01_22890</name>
</gene>
<evidence type="ECO:0000313" key="3">
    <source>
        <dbReference type="Proteomes" id="UP000321595"/>
    </source>
</evidence>
<dbReference type="Proteomes" id="UP000321595">
    <property type="component" value="Chromosome"/>
</dbReference>
<proteinExistence type="predicted"/>
<feature type="transmembrane region" description="Helical" evidence="1">
    <location>
        <begin position="137"/>
        <end position="155"/>
    </location>
</feature>
<keyword evidence="1" id="KW-0812">Transmembrane</keyword>
<evidence type="ECO:0000313" key="2">
    <source>
        <dbReference type="EMBL" id="QED30027.1"/>
    </source>
</evidence>